<dbReference type="Proteomes" id="UP000294937">
    <property type="component" value="Unassembled WGS sequence"/>
</dbReference>
<proteinExistence type="predicted"/>
<reference evidence="1 2" key="1">
    <citation type="submission" date="2019-03" db="EMBL/GenBank/DDBJ databases">
        <title>Genomic Encyclopedia of Type Strains, Phase IV (KMG-IV): sequencing the most valuable type-strain genomes for metagenomic binning, comparative biology and taxonomic classification.</title>
        <authorList>
            <person name="Goeker M."/>
        </authorList>
    </citation>
    <scope>NUCLEOTIDE SEQUENCE [LARGE SCALE GENOMIC DNA]</scope>
    <source>
        <strain evidence="1 2">DSM 45707</strain>
    </source>
</reference>
<organism evidence="1 2">
    <name type="scientific">Hazenella coriacea</name>
    <dbReference type="NCBI Taxonomy" id="1179467"/>
    <lineage>
        <taxon>Bacteria</taxon>
        <taxon>Bacillati</taxon>
        <taxon>Bacillota</taxon>
        <taxon>Bacilli</taxon>
        <taxon>Bacillales</taxon>
        <taxon>Thermoactinomycetaceae</taxon>
        <taxon>Hazenella</taxon>
    </lineage>
</organism>
<name>A0A4R3L3J0_9BACL</name>
<dbReference type="RefSeq" id="WP_279389107.1">
    <property type="nucleotide sequence ID" value="NZ_SMAG01000004.1"/>
</dbReference>
<evidence type="ECO:0000313" key="1">
    <source>
        <dbReference type="EMBL" id="TCS94271.1"/>
    </source>
</evidence>
<dbReference type="EMBL" id="SMAG01000004">
    <property type="protein sequence ID" value="TCS94271.1"/>
    <property type="molecule type" value="Genomic_DNA"/>
</dbReference>
<dbReference type="AlphaFoldDB" id="A0A4R3L3J0"/>
<sequence length="44" mass="5356">MNSLTCSRCDEETNRPWFHNGKLYCPSCYEEVRLEDYQVENEHE</sequence>
<protein>
    <submittedName>
        <fullName evidence="1">Uncharacterized protein</fullName>
    </submittedName>
</protein>
<accession>A0A4R3L3J0</accession>
<comment type="caution">
    <text evidence="1">The sequence shown here is derived from an EMBL/GenBank/DDBJ whole genome shotgun (WGS) entry which is preliminary data.</text>
</comment>
<keyword evidence="2" id="KW-1185">Reference proteome</keyword>
<gene>
    <name evidence="1" type="ORF">EDD58_104140</name>
</gene>
<evidence type="ECO:0000313" key="2">
    <source>
        <dbReference type="Proteomes" id="UP000294937"/>
    </source>
</evidence>